<proteinExistence type="predicted"/>
<accession>I4YK48</accession>
<dbReference type="Proteomes" id="UP000003947">
    <property type="component" value="Unassembled WGS sequence"/>
</dbReference>
<dbReference type="HOGENOM" id="CLU_2494418_0_0_5"/>
<gene>
    <name evidence="2" type="ORF">MicloDRAFT_00069930</name>
</gene>
<reference evidence="2 3" key="1">
    <citation type="submission" date="2012-02" db="EMBL/GenBank/DDBJ databases">
        <title>Improved High-Quality Draft sequence of Microvirga sp. WSM3557.</title>
        <authorList>
            <consortium name="US DOE Joint Genome Institute"/>
            <person name="Lucas S."/>
            <person name="Han J."/>
            <person name="Lapidus A."/>
            <person name="Cheng J.-F."/>
            <person name="Goodwin L."/>
            <person name="Pitluck S."/>
            <person name="Peters L."/>
            <person name="Zhang X."/>
            <person name="Detter J.C."/>
            <person name="Han C."/>
            <person name="Tapia R."/>
            <person name="Land M."/>
            <person name="Hauser L."/>
            <person name="Kyrpides N."/>
            <person name="Ivanova N."/>
            <person name="Pagani I."/>
            <person name="Brau L."/>
            <person name="Yates R."/>
            <person name="O'Hara G."/>
            <person name="Rui T."/>
            <person name="Howieson J."/>
            <person name="Reeve W."/>
            <person name="Woyke T."/>
        </authorList>
    </citation>
    <scope>NUCLEOTIDE SEQUENCE [LARGE SCALE GENOMIC DNA]</scope>
    <source>
        <strain evidence="2 3">WSM3557</strain>
    </source>
</reference>
<evidence type="ECO:0000313" key="2">
    <source>
        <dbReference type="EMBL" id="EIM24340.1"/>
    </source>
</evidence>
<dbReference type="EMBL" id="JH660649">
    <property type="protein sequence ID" value="EIM24340.1"/>
    <property type="molecule type" value="Genomic_DNA"/>
</dbReference>
<feature type="domain" description="Winged helix-turn helix" evidence="1">
    <location>
        <begin position="7"/>
        <end position="48"/>
    </location>
</feature>
<dbReference type="AlphaFoldDB" id="I4YK48"/>
<sequence>MAAGFATERWTLKRIAALIEREFQIHYHQRYLERPLKAHGLSVQRPATWICFSLDTAGECVGAEVCVQAVGAWVQTWRVPCRFTQP</sequence>
<evidence type="ECO:0000313" key="3">
    <source>
        <dbReference type="Proteomes" id="UP000003947"/>
    </source>
</evidence>
<organism evidence="2 3">
    <name type="scientific">Microvirga lotononidis</name>
    <dbReference type="NCBI Taxonomy" id="864069"/>
    <lineage>
        <taxon>Bacteria</taxon>
        <taxon>Pseudomonadati</taxon>
        <taxon>Pseudomonadota</taxon>
        <taxon>Alphaproteobacteria</taxon>
        <taxon>Hyphomicrobiales</taxon>
        <taxon>Methylobacteriaceae</taxon>
        <taxon>Microvirga</taxon>
    </lineage>
</organism>
<name>I4YK48_9HYPH</name>
<evidence type="ECO:0000259" key="1">
    <source>
        <dbReference type="Pfam" id="PF13592"/>
    </source>
</evidence>
<protein>
    <recommendedName>
        <fullName evidence="1">Winged helix-turn helix domain-containing protein</fullName>
    </recommendedName>
</protein>
<dbReference type="InterPro" id="IPR025959">
    <property type="entry name" value="Winged_HTH_dom"/>
</dbReference>
<dbReference type="Pfam" id="PF13592">
    <property type="entry name" value="HTH_33"/>
    <property type="match status" value="1"/>
</dbReference>
<keyword evidence="3" id="KW-1185">Reference proteome</keyword>
<dbReference type="STRING" id="864069.MicloDRAFT_00069930"/>